<reference evidence="4" key="1">
    <citation type="journal article" date="2023" name="IMA Fungus">
        <title>Comparative genomic study of the Penicillium genus elucidates a diverse pangenome and 15 lateral gene transfer events.</title>
        <authorList>
            <person name="Petersen C."/>
            <person name="Sorensen T."/>
            <person name="Nielsen M.R."/>
            <person name="Sondergaard T.E."/>
            <person name="Sorensen J.L."/>
            <person name="Fitzpatrick D.A."/>
            <person name="Frisvad J.C."/>
            <person name="Nielsen K.L."/>
        </authorList>
    </citation>
    <scope>NUCLEOTIDE SEQUENCE</scope>
    <source>
        <strain evidence="4">IBT 17514</strain>
    </source>
</reference>
<proteinExistence type="inferred from homology"/>
<feature type="domain" description="AB hydrolase-1" evidence="3">
    <location>
        <begin position="29"/>
        <end position="323"/>
    </location>
</feature>
<dbReference type="SUPFAM" id="SSF53474">
    <property type="entry name" value="alpha/beta-Hydrolases"/>
    <property type="match status" value="1"/>
</dbReference>
<dbReference type="PRINTS" id="PR00412">
    <property type="entry name" value="EPOXHYDRLASE"/>
</dbReference>
<dbReference type="PANTHER" id="PTHR43329">
    <property type="entry name" value="EPOXIDE HYDROLASE"/>
    <property type="match status" value="1"/>
</dbReference>
<evidence type="ECO:0000256" key="1">
    <source>
        <dbReference type="ARBA" id="ARBA00022801"/>
    </source>
</evidence>
<reference evidence="4" key="2">
    <citation type="submission" date="2023-01" db="EMBL/GenBank/DDBJ databases">
        <authorList>
            <person name="Petersen C."/>
        </authorList>
    </citation>
    <scope>NUCLEOTIDE SEQUENCE</scope>
    <source>
        <strain evidence="4">IBT 17514</strain>
    </source>
</reference>
<dbReference type="InterPro" id="IPR000639">
    <property type="entry name" value="Epox_hydrolase-like"/>
</dbReference>
<dbReference type="AlphaFoldDB" id="A0AAD6MZP9"/>
<keyword evidence="1 4" id="KW-0378">Hydrolase</keyword>
<evidence type="ECO:0000313" key="5">
    <source>
        <dbReference type="Proteomes" id="UP001215712"/>
    </source>
</evidence>
<dbReference type="GO" id="GO:0017000">
    <property type="term" value="P:antibiotic biosynthetic process"/>
    <property type="evidence" value="ECO:0007669"/>
    <property type="project" value="UniProtKB-ARBA"/>
</dbReference>
<organism evidence="4 5">
    <name type="scientific">Penicillium malachiteum</name>
    <dbReference type="NCBI Taxonomy" id="1324776"/>
    <lineage>
        <taxon>Eukaryota</taxon>
        <taxon>Fungi</taxon>
        <taxon>Dikarya</taxon>
        <taxon>Ascomycota</taxon>
        <taxon>Pezizomycotina</taxon>
        <taxon>Eurotiomycetes</taxon>
        <taxon>Eurotiomycetidae</taxon>
        <taxon>Eurotiales</taxon>
        <taxon>Aspergillaceae</taxon>
        <taxon>Penicillium</taxon>
    </lineage>
</organism>
<sequence>MSAITHHEVNYADGIKKIHYVASGPVDGPLIFFIHGWPATGITWKAQLEACASVGFRAIAPDMPGYGQSTARREVDDYCIEAIVDGMIALLADTGRKAAVWVGHDWGSGIVSAVALQHPEVVKAMVNMCVPFLTIELGWDALLSLMNRDVYPVDKYEFGQFDYIKNWEENFEKTVEWFDSDIAGVCAVMAQKFISRKDTMRPNDMMALVRKNSGWLGGIPKPPSRQQLGPVALPDDVFESFVSDMEKTGFWPGSAYYLHLDRNAKYNANCEKKVDFPVLFIHARWDMTCETIHSQFPEPMRQNCSNLTEAKIDAAHFLYFEKPREVNAVLLRWLADQVPSEWPGALESEYTKAK</sequence>
<dbReference type="Pfam" id="PF00561">
    <property type="entry name" value="Abhydrolase_1"/>
    <property type="match status" value="1"/>
</dbReference>
<comment type="similarity">
    <text evidence="2">Belongs to the AB hydrolase superfamily. Epoxide hydrolase family.</text>
</comment>
<name>A0AAD6MZP9_9EURO</name>
<protein>
    <submittedName>
        <fullName evidence="4">Epoxide hydrolase</fullName>
    </submittedName>
</protein>
<dbReference type="InterPro" id="IPR000073">
    <property type="entry name" value="AB_hydrolase_1"/>
</dbReference>
<dbReference type="PRINTS" id="PR00111">
    <property type="entry name" value="ABHYDROLASE"/>
</dbReference>
<dbReference type="InterPro" id="IPR029058">
    <property type="entry name" value="AB_hydrolase_fold"/>
</dbReference>
<dbReference type="EMBL" id="JAQJAN010000002">
    <property type="protein sequence ID" value="KAJ5738165.1"/>
    <property type="molecule type" value="Genomic_DNA"/>
</dbReference>
<dbReference type="GO" id="GO:0016787">
    <property type="term" value="F:hydrolase activity"/>
    <property type="evidence" value="ECO:0007669"/>
    <property type="project" value="UniProtKB-KW"/>
</dbReference>
<evidence type="ECO:0000259" key="3">
    <source>
        <dbReference type="Pfam" id="PF00561"/>
    </source>
</evidence>
<dbReference type="Proteomes" id="UP001215712">
    <property type="component" value="Unassembled WGS sequence"/>
</dbReference>
<evidence type="ECO:0000256" key="2">
    <source>
        <dbReference type="ARBA" id="ARBA00038334"/>
    </source>
</evidence>
<evidence type="ECO:0000313" key="4">
    <source>
        <dbReference type="EMBL" id="KAJ5738165.1"/>
    </source>
</evidence>
<comment type="caution">
    <text evidence="4">The sequence shown here is derived from an EMBL/GenBank/DDBJ whole genome shotgun (WGS) entry which is preliminary data.</text>
</comment>
<keyword evidence="5" id="KW-1185">Reference proteome</keyword>
<dbReference type="Gene3D" id="3.40.50.1820">
    <property type="entry name" value="alpha/beta hydrolase"/>
    <property type="match status" value="1"/>
</dbReference>
<gene>
    <name evidence="4" type="ORF">N7493_001320</name>
</gene>
<dbReference type="GO" id="GO:0072330">
    <property type="term" value="P:monocarboxylic acid biosynthetic process"/>
    <property type="evidence" value="ECO:0007669"/>
    <property type="project" value="UniProtKB-ARBA"/>
</dbReference>
<accession>A0AAD6MZP9</accession>